<accession>A0A9Q3JA80</accession>
<name>A0A9Q3JA80_9BASI</name>
<evidence type="ECO:0000313" key="2">
    <source>
        <dbReference type="Proteomes" id="UP000765509"/>
    </source>
</evidence>
<dbReference type="OrthoDB" id="413361at2759"/>
<dbReference type="Proteomes" id="UP000765509">
    <property type="component" value="Unassembled WGS sequence"/>
</dbReference>
<dbReference type="EMBL" id="AVOT02066311">
    <property type="protein sequence ID" value="MBW0558136.1"/>
    <property type="molecule type" value="Genomic_DNA"/>
</dbReference>
<comment type="caution">
    <text evidence="1">The sequence shown here is derived from an EMBL/GenBank/DDBJ whole genome shotgun (WGS) entry which is preliminary data.</text>
</comment>
<dbReference type="CDD" id="cd09272">
    <property type="entry name" value="RNase_HI_RT_Ty1"/>
    <property type="match status" value="1"/>
</dbReference>
<evidence type="ECO:0000313" key="1">
    <source>
        <dbReference type="EMBL" id="MBW0558136.1"/>
    </source>
</evidence>
<proteinExistence type="predicted"/>
<dbReference type="PANTHER" id="PTHR11439:SF463">
    <property type="entry name" value="REVERSE TRANSCRIPTASE TY1_COPIA-TYPE DOMAIN-CONTAINING PROTEIN"/>
    <property type="match status" value="1"/>
</dbReference>
<gene>
    <name evidence="1" type="ORF">O181_097851</name>
</gene>
<dbReference type="PANTHER" id="PTHR11439">
    <property type="entry name" value="GAG-POL-RELATED RETROTRANSPOSON"/>
    <property type="match status" value="1"/>
</dbReference>
<keyword evidence="2" id="KW-1185">Reference proteome</keyword>
<sequence length="263" mass="30314">MLGVKIHQLKDGISLEQQLFTEALLDQYGMSNCKPVYLESPGLRHWQAFLHVLKYLNGSRNKGLYYPRRKSNGITAFRNAYWGNCQVTRHSTTGYLACFHRCLILWNTRKQPSLSIPTAEAEYKSLCDLTSEIMWFKQWCEEERLLTLREPILIYEDNQASIKTTNGDCNLNNKRLKHVDIQLHFMKEAIQCQIVCLCYIPSAHMIANFLTKSVNKEMLEKSLQELCLLRLGERGDEEISTQKGLGEHGLTPSAKAERVLKTD</sequence>
<reference evidence="1" key="1">
    <citation type="submission" date="2021-03" db="EMBL/GenBank/DDBJ databases">
        <title>Draft genome sequence of rust myrtle Austropuccinia psidii MF-1, a brazilian biotype.</title>
        <authorList>
            <person name="Quecine M.C."/>
            <person name="Pachon D.M.R."/>
            <person name="Bonatelli M.L."/>
            <person name="Correr F.H."/>
            <person name="Franceschini L.M."/>
            <person name="Leite T.F."/>
            <person name="Margarido G.R.A."/>
            <person name="Almeida C.A."/>
            <person name="Ferrarezi J.A."/>
            <person name="Labate C.A."/>
        </authorList>
    </citation>
    <scope>NUCLEOTIDE SEQUENCE</scope>
    <source>
        <strain evidence="1">MF-1</strain>
    </source>
</reference>
<organism evidence="1 2">
    <name type="scientific">Austropuccinia psidii MF-1</name>
    <dbReference type="NCBI Taxonomy" id="1389203"/>
    <lineage>
        <taxon>Eukaryota</taxon>
        <taxon>Fungi</taxon>
        <taxon>Dikarya</taxon>
        <taxon>Basidiomycota</taxon>
        <taxon>Pucciniomycotina</taxon>
        <taxon>Pucciniomycetes</taxon>
        <taxon>Pucciniales</taxon>
        <taxon>Sphaerophragmiaceae</taxon>
        <taxon>Austropuccinia</taxon>
    </lineage>
</organism>
<evidence type="ECO:0008006" key="3">
    <source>
        <dbReference type="Google" id="ProtNLM"/>
    </source>
</evidence>
<protein>
    <recommendedName>
        <fullName evidence="3">Reverse transcriptase Ty1/copia-type domain-containing protein</fullName>
    </recommendedName>
</protein>
<dbReference type="AlphaFoldDB" id="A0A9Q3JA80"/>